<dbReference type="PROSITE" id="PS50096">
    <property type="entry name" value="IQ"/>
    <property type="match status" value="1"/>
</dbReference>
<feature type="region of interest" description="Disordered" evidence="1">
    <location>
        <begin position="1"/>
        <end position="44"/>
    </location>
</feature>
<dbReference type="SUPFAM" id="SSF117281">
    <property type="entry name" value="Kelch motif"/>
    <property type="match status" value="1"/>
</dbReference>
<name>A0ABR2YX19_9CHLO</name>
<accession>A0ABR2YX19</accession>
<dbReference type="EMBL" id="JALJOT010000004">
    <property type="protein sequence ID" value="KAK9915874.1"/>
    <property type="molecule type" value="Genomic_DNA"/>
</dbReference>
<feature type="compositionally biased region" description="Basic and acidic residues" evidence="1">
    <location>
        <begin position="17"/>
        <end position="44"/>
    </location>
</feature>
<feature type="compositionally biased region" description="Polar residues" evidence="1">
    <location>
        <begin position="382"/>
        <end position="398"/>
    </location>
</feature>
<comment type="caution">
    <text evidence="2">The sequence shown here is derived from an EMBL/GenBank/DDBJ whole genome shotgun (WGS) entry which is preliminary data.</text>
</comment>
<gene>
    <name evidence="2" type="ORF">WJX75_005554</name>
</gene>
<dbReference type="InterPro" id="IPR052588">
    <property type="entry name" value="Kelch_domain_protein"/>
</dbReference>
<evidence type="ECO:0000256" key="1">
    <source>
        <dbReference type="SAM" id="MobiDB-lite"/>
    </source>
</evidence>
<feature type="region of interest" description="Disordered" evidence="1">
    <location>
        <begin position="368"/>
        <end position="403"/>
    </location>
</feature>
<feature type="compositionally biased region" description="Acidic residues" evidence="1">
    <location>
        <begin position="528"/>
        <end position="546"/>
    </location>
</feature>
<evidence type="ECO:0000313" key="3">
    <source>
        <dbReference type="Proteomes" id="UP001491310"/>
    </source>
</evidence>
<reference evidence="2 3" key="1">
    <citation type="journal article" date="2024" name="Nat. Commun.">
        <title>Phylogenomics reveals the evolutionary origins of lichenization in chlorophyte algae.</title>
        <authorList>
            <person name="Puginier C."/>
            <person name="Libourel C."/>
            <person name="Otte J."/>
            <person name="Skaloud P."/>
            <person name="Haon M."/>
            <person name="Grisel S."/>
            <person name="Petersen M."/>
            <person name="Berrin J.G."/>
            <person name="Delaux P.M."/>
            <person name="Dal Grande F."/>
            <person name="Keller J."/>
        </authorList>
    </citation>
    <scope>NUCLEOTIDE SEQUENCE [LARGE SCALE GENOMIC DNA]</scope>
    <source>
        <strain evidence="2 3">SAG 216-7</strain>
    </source>
</reference>
<keyword evidence="3" id="KW-1185">Reference proteome</keyword>
<dbReference type="Proteomes" id="UP001491310">
    <property type="component" value="Unassembled WGS sequence"/>
</dbReference>
<dbReference type="CDD" id="cd23767">
    <property type="entry name" value="IQCD"/>
    <property type="match status" value="1"/>
</dbReference>
<dbReference type="Pfam" id="PF24681">
    <property type="entry name" value="Kelch_KLHDC2_KLHL20_DRC7"/>
    <property type="match status" value="1"/>
</dbReference>
<feature type="compositionally biased region" description="Basic residues" evidence="1">
    <location>
        <begin position="1"/>
        <end position="15"/>
    </location>
</feature>
<dbReference type="InterPro" id="IPR015915">
    <property type="entry name" value="Kelch-typ_b-propeller"/>
</dbReference>
<protein>
    <recommendedName>
        <fullName evidence="4">Galactose oxidase</fullName>
    </recommendedName>
</protein>
<sequence>MGSGRDKRKKAKGKVPGHGEEKTARKTELNQTKAERRTAKKIEGGEDDLDALLKQFELKDKKAKEIVVLSNADPPSARLFASFTPVPGAKDRTNILMFGGEYYDGKKDKMHVYNDLFMYHPDKNTWTQIMSPHGPAPRSAHQAVVHKRYLYIFGGELTSANQEKFKHYRDLWRLNLDTYAWEQLPARGGPNARSGHRMAMHKDCIILFGGFHDNGNQTQYYNDLWVYNMEELSWRSVGRAGSNGPSPRGGCQLAVHADRLFLYGGHTVIVDKADKSELERVHDDLWALDLKTFEWERLKKSGMAPGKRASFGMVTHRDRALLFGGVTDRAGAGDKMYSELHNELYQLDLTSERWRPVAMKLAKAAKANTDTTAGSSAREAAPSSQTEVVGSSGQQTKAEPQPGVMRPDLAQYLAKGGLDKESAIYKAAARIQSRYRGYAVRKAYKTYKLGGDISELLYSPATYGIDLSHKDVPRPRARANPMMAVVGNTLWMLGGVVEVAHTDVTLDDLWSLDLSKLNGWRCVKENTEGEEAFVEEEGWETDEGDKEGEPGEGNGDSVDESDSEG</sequence>
<dbReference type="Gene3D" id="2.120.10.80">
    <property type="entry name" value="Kelch-type beta propeller"/>
    <property type="match status" value="1"/>
</dbReference>
<evidence type="ECO:0000313" key="2">
    <source>
        <dbReference type="EMBL" id="KAK9915874.1"/>
    </source>
</evidence>
<dbReference type="PANTHER" id="PTHR46063:SF1">
    <property type="entry name" value="KELCH DOMAIN-CONTAINING PROTEIN 4"/>
    <property type="match status" value="1"/>
</dbReference>
<dbReference type="PANTHER" id="PTHR46063">
    <property type="entry name" value="KELCH DOMAIN-CONTAINING PROTEIN"/>
    <property type="match status" value="1"/>
</dbReference>
<feature type="region of interest" description="Disordered" evidence="1">
    <location>
        <begin position="527"/>
        <end position="565"/>
    </location>
</feature>
<evidence type="ECO:0008006" key="4">
    <source>
        <dbReference type="Google" id="ProtNLM"/>
    </source>
</evidence>
<proteinExistence type="predicted"/>
<organism evidence="2 3">
    <name type="scientific">Coccomyxa subellipsoidea</name>
    <dbReference type="NCBI Taxonomy" id="248742"/>
    <lineage>
        <taxon>Eukaryota</taxon>
        <taxon>Viridiplantae</taxon>
        <taxon>Chlorophyta</taxon>
        <taxon>core chlorophytes</taxon>
        <taxon>Trebouxiophyceae</taxon>
        <taxon>Trebouxiophyceae incertae sedis</taxon>
        <taxon>Coccomyxaceae</taxon>
        <taxon>Coccomyxa</taxon>
    </lineage>
</organism>